<dbReference type="EMBL" id="JBAWKC010000002">
    <property type="protein sequence ID" value="MFH6768584.1"/>
    <property type="molecule type" value="Genomic_DNA"/>
</dbReference>
<feature type="transmembrane region" description="Helical" evidence="1">
    <location>
        <begin position="21"/>
        <end position="42"/>
    </location>
</feature>
<reference evidence="2 3" key="1">
    <citation type="submission" date="2024-02" db="EMBL/GenBank/DDBJ databases">
        <title>A Gaetbulibacter species isolated from tidal flats and genomic insights of their niches.</title>
        <authorList>
            <person name="Ye Y."/>
        </authorList>
    </citation>
    <scope>NUCLEOTIDE SEQUENCE [LARGE SCALE GENOMIC DNA]</scope>
    <source>
        <strain evidence="2 3">KEM-8</strain>
    </source>
</reference>
<proteinExistence type="predicted"/>
<dbReference type="RefSeq" id="WP_395437835.1">
    <property type="nucleotide sequence ID" value="NZ_JBAWKC010000002.1"/>
</dbReference>
<comment type="caution">
    <text evidence="2">The sequence shown here is derived from an EMBL/GenBank/DDBJ whole genome shotgun (WGS) entry which is preliminary data.</text>
</comment>
<dbReference type="Pfam" id="PF19578">
    <property type="entry name" value="DUF6090"/>
    <property type="match status" value="1"/>
</dbReference>
<accession>A0ABW7MPR2</accession>
<dbReference type="Proteomes" id="UP001610104">
    <property type="component" value="Unassembled WGS sequence"/>
</dbReference>
<protein>
    <submittedName>
        <fullName evidence="2">DUF6090 family protein</fullName>
    </submittedName>
</protein>
<dbReference type="InterPro" id="IPR045749">
    <property type="entry name" value="DUF6090"/>
</dbReference>
<sequence length="250" mass="29640">MTPFFRKIRKHLADANKPIKYLRYAIGEIVLVVIGILIALSINNWNEQRKSRLQEVNILTKLNTDLKANLIEIEGLKDITEKRIKASQTILNYFEEHKAIDDSLKHSFELINNDDLFNNANTTYKYIENQGVNILRNDSIRSKITSMYERHFKNIANRENTNWKILTDDLRPLMDVHLEVSEPQDKNFNEEYALNKPINMETLSENMQFKNVIVRNMNFMLLRLRWQKETLEELDGLIKEVELEIQYLNK</sequence>
<organism evidence="2 3">
    <name type="scientific">Gaetbulibacter aquiaggeris</name>
    <dbReference type="NCBI Taxonomy" id="1735373"/>
    <lineage>
        <taxon>Bacteria</taxon>
        <taxon>Pseudomonadati</taxon>
        <taxon>Bacteroidota</taxon>
        <taxon>Flavobacteriia</taxon>
        <taxon>Flavobacteriales</taxon>
        <taxon>Flavobacteriaceae</taxon>
        <taxon>Gaetbulibacter</taxon>
    </lineage>
</organism>
<evidence type="ECO:0000256" key="1">
    <source>
        <dbReference type="SAM" id="Phobius"/>
    </source>
</evidence>
<gene>
    <name evidence="2" type="ORF">V8G56_07555</name>
</gene>
<evidence type="ECO:0000313" key="2">
    <source>
        <dbReference type="EMBL" id="MFH6768584.1"/>
    </source>
</evidence>
<evidence type="ECO:0000313" key="3">
    <source>
        <dbReference type="Proteomes" id="UP001610104"/>
    </source>
</evidence>
<keyword evidence="1" id="KW-0812">Transmembrane</keyword>
<keyword evidence="1" id="KW-0472">Membrane</keyword>
<keyword evidence="3" id="KW-1185">Reference proteome</keyword>
<name>A0ABW7MPR2_9FLAO</name>
<keyword evidence="1" id="KW-1133">Transmembrane helix</keyword>